<reference evidence="1 2" key="1">
    <citation type="submission" date="2016-10" db="EMBL/GenBank/DDBJ databases">
        <authorList>
            <person name="de Groot N.N."/>
        </authorList>
    </citation>
    <scope>NUCLEOTIDE SEQUENCE [LARGE SCALE GENOMIC DNA]</scope>
    <source>
        <strain evidence="1 2">ATCC 43154</strain>
    </source>
</reference>
<gene>
    <name evidence="1" type="ORF">SAMN02982985_04255</name>
</gene>
<name>A0A1I4R8M0_9BURK</name>
<protein>
    <submittedName>
        <fullName evidence="1">Uncharacterized protein</fullName>
    </submittedName>
</protein>
<dbReference type="EMBL" id="FOTW01000021">
    <property type="protein sequence ID" value="SFM48652.1"/>
    <property type="molecule type" value="Genomic_DNA"/>
</dbReference>
<evidence type="ECO:0000313" key="1">
    <source>
        <dbReference type="EMBL" id="SFM48652.1"/>
    </source>
</evidence>
<accession>A0A1I4R8M0</accession>
<sequence>MCRLMIALESEEVFALKAALTDQIARFEKCMAADPQPEVWESALSASRNVLARLSVV</sequence>
<organism evidence="1 2">
    <name type="scientific">Rugamonas rubra</name>
    <dbReference type="NCBI Taxonomy" id="758825"/>
    <lineage>
        <taxon>Bacteria</taxon>
        <taxon>Pseudomonadati</taxon>
        <taxon>Pseudomonadota</taxon>
        <taxon>Betaproteobacteria</taxon>
        <taxon>Burkholderiales</taxon>
        <taxon>Oxalobacteraceae</taxon>
        <taxon>Telluria group</taxon>
        <taxon>Rugamonas</taxon>
    </lineage>
</organism>
<keyword evidence="2" id="KW-1185">Reference proteome</keyword>
<dbReference type="RefSeq" id="WP_174900616.1">
    <property type="nucleotide sequence ID" value="NZ_FOTW01000021.1"/>
</dbReference>
<dbReference type="Proteomes" id="UP000199470">
    <property type="component" value="Unassembled WGS sequence"/>
</dbReference>
<proteinExistence type="predicted"/>
<dbReference type="AlphaFoldDB" id="A0A1I4R8M0"/>
<evidence type="ECO:0000313" key="2">
    <source>
        <dbReference type="Proteomes" id="UP000199470"/>
    </source>
</evidence>